<evidence type="ECO:0000256" key="4">
    <source>
        <dbReference type="ARBA" id="ARBA00022989"/>
    </source>
</evidence>
<keyword evidence="4 6" id="KW-1133">Transmembrane helix</keyword>
<evidence type="ECO:0008006" key="9">
    <source>
        <dbReference type="Google" id="ProtNLM"/>
    </source>
</evidence>
<evidence type="ECO:0000313" key="7">
    <source>
        <dbReference type="EMBL" id="PGH00587.1"/>
    </source>
</evidence>
<organism evidence="7 8">
    <name type="scientific">Blastomyces parvus</name>
    <dbReference type="NCBI Taxonomy" id="2060905"/>
    <lineage>
        <taxon>Eukaryota</taxon>
        <taxon>Fungi</taxon>
        <taxon>Dikarya</taxon>
        <taxon>Ascomycota</taxon>
        <taxon>Pezizomycotina</taxon>
        <taxon>Eurotiomycetes</taxon>
        <taxon>Eurotiomycetidae</taxon>
        <taxon>Onygenales</taxon>
        <taxon>Ajellomycetaceae</taxon>
        <taxon>Blastomyces</taxon>
    </lineage>
</organism>
<evidence type="ECO:0000256" key="1">
    <source>
        <dbReference type="ARBA" id="ARBA00004141"/>
    </source>
</evidence>
<dbReference type="PANTHER" id="PTHR31885">
    <property type="entry name" value="GH04784P"/>
    <property type="match status" value="1"/>
</dbReference>
<dbReference type="Proteomes" id="UP000224080">
    <property type="component" value="Unassembled WGS sequence"/>
</dbReference>
<feature type="transmembrane region" description="Helical" evidence="6">
    <location>
        <begin position="135"/>
        <end position="154"/>
    </location>
</feature>
<accession>A0A2B7WVK8</accession>
<dbReference type="EMBL" id="PDNC01000083">
    <property type="protein sequence ID" value="PGH00587.1"/>
    <property type="molecule type" value="Genomic_DNA"/>
</dbReference>
<dbReference type="InterPro" id="IPR012506">
    <property type="entry name" value="TMEM86B-like"/>
</dbReference>
<evidence type="ECO:0000313" key="8">
    <source>
        <dbReference type="Proteomes" id="UP000224080"/>
    </source>
</evidence>
<evidence type="ECO:0000256" key="6">
    <source>
        <dbReference type="SAM" id="Phobius"/>
    </source>
</evidence>
<reference evidence="7 8" key="1">
    <citation type="submission" date="2017-10" db="EMBL/GenBank/DDBJ databases">
        <title>Comparative genomics in systemic dimorphic fungi from Ajellomycetaceae.</title>
        <authorList>
            <person name="Munoz J.F."/>
            <person name="Mcewen J.G."/>
            <person name="Clay O.K."/>
            <person name="Cuomo C.A."/>
        </authorList>
    </citation>
    <scope>NUCLEOTIDE SEQUENCE [LARGE SCALE GENOMIC DNA]</scope>
    <source>
        <strain evidence="7 8">UAMH130</strain>
    </source>
</reference>
<feature type="transmembrane region" description="Helical" evidence="6">
    <location>
        <begin position="166"/>
        <end position="191"/>
    </location>
</feature>
<comment type="similarity">
    <text evidence="2">Belongs to the TMEM86 family.</text>
</comment>
<protein>
    <recommendedName>
        <fullName evidence="9">YhhN domain-containing protein</fullName>
    </recommendedName>
</protein>
<keyword evidence="5 6" id="KW-0472">Membrane</keyword>
<dbReference type="GO" id="GO:0016787">
    <property type="term" value="F:hydrolase activity"/>
    <property type="evidence" value="ECO:0007669"/>
    <property type="project" value="TreeGrafter"/>
</dbReference>
<gene>
    <name evidence="7" type="ORF">GX51_05686</name>
</gene>
<feature type="transmembrane region" description="Helical" evidence="6">
    <location>
        <begin position="225"/>
        <end position="246"/>
    </location>
</feature>
<feature type="transmembrane region" description="Helical" evidence="6">
    <location>
        <begin position="79"/>
        <end position="98"/>
    </location>
</feature>
<dbReference type="AlphaFoldDB" id="A0A2B7WVK8"/>
<dbReference type="STRING" id="2060905.A0A2B7WVK8"/>
<dbReference type="Pfam" id="PF07947">
    <property type="entry name" value="YhhN"/>
    <property type="match status" value="1"/>
</dbReference>
<sequence>MPSLSTLLPPFLSNLSLPPPQTIGLVNISLPLLVASERFSFYPGSYIFKLLSSAAFLGGPLYYLAPASSPWQWQQWDPYHLRIAAGLVLSAIGDFCLIPTRTEYYDKHIGPLVANKKKDEAEEEEDEPKKLSASFQAGVGAFAAAHVAYILAFLKNNTSAGSKASAAISWPVFTGTFAVSMLLSKCLGVIYPPKKKKNNNSSNNGGLLSGNLLNLSISDDMRPLVFGYSAIISGMLAVAASTTAAGSAAPPHQRLLGAAMFVASDIFVAKDSFGRRKAGSPGWWKPAVGFGLYFWAQMLIAGTV</sequence>
<keyword evidence="8" id="KW-1185">Reference proteome</keyword>
<dbReference type="PANTHER" id="PTHR31885:SF6">
    <property type="entry name" value="GH04784P"/>
    <property type="match status" value="1"/>
</dbReference>
<dbReference type="OrthoDB" id="2133758at2759"/>
<proteinExistence type="inferred from homology"/>
<evidence type="ECO:0000256" key="2">
    <source>
        <dbReference type="ARBA" id="ARBA00007375"/>
    </source>
</evidence>
<comment type="subcellular location">
    <subcellularLocation>
        <location evidence="1">Membrane</location>
        <topology evidence="1">Multi-pass membrane protein</topology>
    </subcellularLocation>
</comment>
<feature type="transmembrane region" description="Helical" evidence="6">
    <location>
        <begin position="46"/>
        <end position="64"/>
    </location>
</feature>
<keyword evidence="3 6" id="KW-0812">Transmembrane</keyword>
<feature type="transmembrane region" description="Helical" evidence="6">
    <location>
        <begin position="20"/>
        <end position="39"/>
    </location>
</feature>
<evidence type="ECO:0000256" key="3">
    <source>
        <dbReference type="ARBA" id="ARBA00022692"/>
    </source>
</evidence>
<evidence type="ECO:0000256" key="5">
    <source>
        <dbReference type="ARBA" id="ARBA00023136"/>
    </source>
</evidence>
<name>A0A2B7WVK8_9EURO</name>
<dbReference type="GO" id="GO:0016020">
    <property type="term" value="C:membrane"/>
    <property type="evidence" value="ECO:0007669"/>
    <property type="project" value="UniProtKB-SubCell"/>
</dbReference>
<comment type="caution">
    <text evidence="7">The sequence shown here is derived from an EMBL/GenBank/DDBJ whole genome shotgun (WGS) entry which is preliminary data.</text>
</comment>